<dbReference type="InterPro" id="IPR012349">
    <property type="entry name" value="Split_barrel_FMN-bd"/>
</dbReference>
<dbReference type="Proteomes" id="UP001576780">
    <property type="component" value="Unassembled WGS sequence"/>
</dbReference>
<reference evidence="2 3" key="1">
    <citation type="submission" date="2024-09" db="EMBL/GenBank/DDBJ databases">
        <title>Floridaenema gen nov. (Aerosakkonemataceae, Aerosakkonematales ord. nov., Cyanobacteria) from benthic tropical and subtropical fresh waters, with the description of four new species.</title>
        <authorList>
            <person name="Moretto J.A."/>
            <person name="Berthold D.E."/>
            <person name="Lefler F.W."/>
            <person name="Huang I.-S."/>
            <person name="Laughinghouse H. IV."/>
        </authorList>
    </citation>
    <scope>NUCLEOTIDE SEQUENCE [LARGE SCALE GENOMIC DNA]</scope>
    <source>
        <strain evidence="2 3">BLCC-F167</strain>
    </source>
</reference>
<keyword evidence="3" id="KW-1185">Reference proteome</keyword>
<dbReference type="Gene3D" id="2.30.110.10">
    <property type="entry name" value="Electron Transport, Fmn-binding Protein, Chain A"/>
    <property type="match status" value="2"/>
</dbReference>
<evidence type="ECO:0000313" key="2">
    <source>
        <dbReference type="EMBL" id="MFB2838713.1"/>
    </source>
</evidence>
<protein>
    <submittedName>
        <fullName evidence="2">Pyridoxamine 5'-phosphate oxidase family protein</fullName>
    </submittedName>
</protein>
<evidence type="ECO:0000313" key="3">
    <source>
        <dbReference type="Proteomes" id="UP001576780"/>
    </source>
</evidence>
<sequence length="310" mass="34515">MSFHPGEIAIQSMAQVREEAASLDRLIGNRISQGAQALLSTQSFAIAASVDRENRVWASLLIGEPGFVEVLDSHTIQIRFLPIISDPLFQNLLAHPQIGILIIDLENRRRLRLNGKAQVQIGSSSSTGERQNQMTIQLQEVFFNCPKYIQTRYQTATNQEPLAPLISSTRVSLNSTDRQWITTADTFFIASFYADTGADASHRGGFPGFVQVISPNQLVFPDYAGNNMFQTLGNLAVNPYAGLLFVNFEQGHTLQLTGTSKIIWEKERLSQITGAQRLIEFTIEQVLETQNVTPFRWQFGEYSPAIPAPA</sequence>
<dbReference type="PANTHER" id="PTHR42815:SF2">
    <property type="entry name" value="FAD-BINDING, PUTATIVE (AFU_ORTHOLOGUE AFUA_6G07600)-RELATED"/>
    <property type="match status" value="1"/>
</dbReference>
<dbReference type="PANTHER" id="PTHR42815">
    <property type="entry name" value="FAD-BINDING, PUTATIVE (AFU_ORTHOLOGUE AFUA_6G07600)-RELATED"/>
    <property type="match status" value="1"/>
</dbReference>
<dbReference type="InterPro" id="IPR011576">
    <property type="entry name" value="Pyridox_Oxase_N"/>
</dbReference>
<accession>A0ABV4WVQ6</accession>
<comment type="caution">
    <text evidence="2">The sequence shown here is derived from an EMBL/GenBank/DDBJ whole genome shotgun (WGS) entry which is preliminary data.</text>
</comment>
<organism evidence="2 3">
    <name type="scientific">Floridaenema evergladense BLCC-F167</name>
    <dbReference type="NCBI Taxonomy" id="3153639"/>
    <lineage>
        <taxon>Bacteria</taxon>
        <taxon>Bacillati</taxon>
        <taxon>Cyanobacteriota</taxon>
        <taxon>Cyanophyceae</taxon>
        <taxon>Oscillatoriophycideae</taxon>
        <taxon>Aerosakkonematales</taxon>
        <taxon>Aerosakkonemataceae</taxon>
        <taxon>Floridanema</taxon>
        <taxon>Floridanema evergladense</taxon>
    </lineage>
</organism>
<dbReference type="EMBL" id="JBHFNT010000273">
    <property type="protein sequence ID" value="MFB2838713.1"/>
    <property type="molecule type" value="Genomic_DNA"/>
</dbReference>
<feature type="domain" description="Pyridoxamine 5'-phosphate oxidase N-terminal" evidence="1">
    <location>
        <begin position="178"/>
        <end position="286"/>
    </location>
</feature>
<dbReference type="RefSeq" id="WP_413281014.1">
    <property type="nucleotide sequence ID" value="NZ_JBHFNT010000273.1"/>
</dbReference>
<gene>
    <name evidence="2" type="ORF">ACE1CA_29850</name>
</gene>
<proteinExistence type="predicted"/>
<dbReference type="Pfam" id="PF01243">
    <property type="entry name" value="PNPOx_N"/>
    <property type="match status" value="1"/>
</dbReference>
<name>A0ABV4WVQ6_9CYAN</name>
<evidence type="ECO:0000259" key="1">
    <source>
        <dbReference type="Pfam" id="PF01243"/>
    </source>
</evidence>
<dbReference type="SUPFAM" id="SSF50475">
    <property type="entry name" value="FMN-binding split barrel"/>
    <property type="match status" value="2"/>
</dbReference>